<proteinExistence type="predicted"/>
<accession>A0AAE1V4I8</accession>
<evidence type="ECO:0000313" key="3">
    <source>
        <dbReference type="Proteomes" id="UP001291623"/>
    </source>
</evidence>
<comment type="caution">
    <text evidence="2">The sequence shown here is derived from an EMBL/GenBank/DDBJ whole genome shotgun (WGS) entry which is preliminary data.</text>
</comment>
<evidence type="ECO:0000313" key="2">
    <source>
        <dbReference type="EMBL" id="KAK4348384.1"/>
    </source>
</evidence>
<name>A0AAE1V4I8_9SOLA</name>
<dbReference type="CDD" id="cd22645">
    <property type="entry name" value="BIC1_CID"/>
    <property type="match status" value="1"/>
</dbReference>
<dbReference type="PANTHER" id="PTHR34207">
    <property type="entry name" value="PROTEIN BIC1"/>
    <property type="match status" value="1"/>
</dbReference>
<feature type="region of interest" description="Disordered" evidence="1">
    <location>
        <begin position="51"/>
        <end position="80"/>
    </location>
</feature>
<reference evidence="2" key="1">
    <citation type="submission" date="2023-12" db="EMBL/GenBank/DDBJ databases">
        <title>Genome assembly of Anisodus tanguticus.</title>
        <authorList>
            <person name="Wang Y.-J."/>
        </authorList>
    </citation>
    <scope>NUCLEOTIDE SEQUENCE</scope>
    <source>
        <strain evidence="2">KB-2021</strain>
        <tissue evidence="2">Leaf</tissue>
    </source>
</reference>
<evidence type="ECO:0000256" key="1">
    <source>
        <dbReference type="SAM" id="MobiDB-lite"/>
    </source>
</evidence>
<keyword evidence="3" id="KW-1185">Reference proteome</keyword>
<dbReference type="Proteomes" id="UP001291623">
    <property type="component" value="Unassembled WGS sequence"/>
</dbReference>
<dbReference type="AlphaFoldDB" id="A0AAE1V4I8"/>
<gene>
    <name evidence="2" type="ORF">RND71_031139</name>
</gene>
<dbReference type="InterPro" id="IPR040374">
    <property type="entry name" value="BIC"/>
</dbReference>
<organism evidence="2 3">
    <name type="scientific">Anisodus tanguticus</name>
    <dbReference type="NCBI Taxonomy" id="243964"/>
    <lineage>
        <taxon>Eukaryota</taxon>
        <taxon>Viridiplantae</taxon>
        <taxon>Streptophyta</taxon>
        <taxon>Embryophyta</taxon>
        <taxon>Tracheophyta</taxon>
        <taxon>Spermatophyta</taxon>
        <taxon>Magnoliopsida</taxon>
        <taxon>eudicotyledons</taxon>
        <taxon>Gunneridae</taxon>
        <taxon>Pentapetalae</taxon>
        <taxon>asterids</taxon>
        <taxon>lamiids</taxon>
        <taxon>Solanales</taxon>
        <taxon>Solanaceae</taxon>
        <taxon>Solanoideae</taxon>
        <taxon>Hyoscyameae</taxon>
        <taxon>Anisodus</taxon>
    </lineage>
</organism>
<dbReference type="PANTHER" id="PTHR34207:SF2">
    <property type="entry name" value="PROTEIN BIC1"/>
    <property type="match status" value="1"/>
</dbReference>
<sequence>MQDEQQQQFNSISIMTNKQENSLIFSVQPQRSRDINDDKIESTRPSFITMNKQENSSFFSIHPQRSPDLNDDKIEPSTRPSNLLVKKNNVTLKRDQENHHPKSKKFNDAGAVSDHDVVHASKRNKGGSMMTEDNGRERLKRHRVEVAGRVWIPDIWGQEELLNDWIDCSAFDASFMNSNIMSAKAALVEERRRANSTCRLRI</sequence>
<dbReference type="EMBL" id="JAVYJV010000017">
    <property type="protein sequence ID" value="KAK4348384.1"/>
    <property type="molecule type" value="Genomic_DNA"/>
</dbReference>
<protein>
    <submittedName>
        <fullName evidence="2">Uncharacterized protein</fullName>
    </submittedName>
</protein>
<dbReference type="GO" id="GO:0009785">
    <property type="term" value="P:blue light signaling pathway"/>
    <property type="evidence" value="ECO:0007669"/>
    <property type="project" value="InterPro"/>
</dbReference>